<comment type="cofactor">
    <cofactor evidence="2">
        <name>K(+)</name>
        <dbReference type="ChEBI" id="CHEBI:29103"/>
    </cofactor>
</comment>
<comment type="subcellular location">
    <subcellularLocation>
        <location evidence="3 16">Cytoplasm</location>
    </subcellularLocation>
</comment>
<evidence type="ECO:0000256" key="3">
    <source>
        <dbReference type="ARBA" id="ARBA00004496"/>
    </source>
</evidence>
<dbReference type="RefSeq" id="WP_084230835.1">
    <property type="nucleotide sequence ID" value="NZ_FWWR01000009.1"/>
</dbReference>
<evidence type="ECO:0000256" key="6">
    <source>
        <dbReference type="ARBA" id="ARBA00012102"/>
    </source>
</evidence>
<keyword evidence="12 16" id="KW-0630">Potassium</keyword>
<dbReference type="EC" id="2.7.1.33" evidence="6 16"/>
<dbReference type="Gene3D" id="3.30.420.40">
    <property type="match status" value="2"/>
</dbReference>
<protein>
    <recommendedName>
        <fullName evidence="15 16">Type III pantothenate kinase</fullName>
        <ecNumber evidence="6 16">2.7.1.33</ecNumber>
    </recommendedName>
    <alternativeName>
        <fullName evidence="16">PanK-III</fullName>
    </alternativeName>
    <alternativeName>
        <fullName evidence="16">Pantothenic acid kinase</fullName>
    </alternativeName>
</protein>
<dbReference type="AlphaFoldDB" id="A0A1W1V3K7"/>
<dbReference type="NCBIfam" id="TIGR00671">
    <property type="entry name" value="baf"/>
    <property type="match status" value="1"/>
</dbReference>
<evidence type="ECO:0000256" key="13">
    <source>
        <dbReference type="ARBA" id="ARBA00022993"/>
    </source>
</evidence>
<evidence type="ECO:0000256" key="12">
    <source>
        <dbReference type="ARBA" id="ARBA00022958"/>
    </source>
</evidence>
<keyword evidence="7 16" id="KW-0963">Cytoplasm</keyword>
<comment type="subunit">
    <text evidence="5 16">Homodimer.</text>
</comment>
<gene>
    <name evidence="16" type="primary">coaX</name>
    <name evidence="17" type="ORF">SAMN00017477_1277</name>
</gene>
<dbReference type="InterPro" id="IPR043129">
    <property type="entry name" value="ATPase_NBD"/>
</dbReference>
<dbReference type="OrthoDB" id="9804707at2"/>
<dbReference type="CDD" id="cd24015">
    <property type="entry name" value="ASKHA_NBD_PanK-III"/>
    <property type="match status" value="1"/>
</dbReference>
<evidence type="ECO:0000256" key="5">
    <source>
        <dbReference type="ARBA" id="ARBA00011738"/>
    </source>
</evidence>
<dbReference type="PANTHER" id="PTHR34265">
    <property type="entry name" value="TYPE III PANTOTHENATE KINASE"/>
    <property type="match status" value="1"/>
</dbReference>
<reference evidence="18" key="1">
    <citation type="submission" date="2017-04" db="EMBL/GenBank/DDBJ databases">
        <authorList>
            <person name="Varghese N."/>
            <person name="Submissions S."/>
        </authorList>
    </citation>
    <scope>NUCLEOTIDE SEQUENCE [LARGE SCALE GENOMIC DNA]</scope>
    <source>
        <strain evidence="18">DSM 20463</strain>
    </source>
</reference>
<dbReference type="Pfam" id="PF03309">
    <property type="entry name" value="Pan_kinase"/>
    <property type="match status" value="1"/>
</dbReference>
<comment type="cofactor">
    <cofactor evidence="16">
        <name>NH4(+)</name>
        <dbReference type="ChEBI" id="CHEBI:28938"/>
    </cofactor>
    <cofactor evidence="16">
        <name>K(+)</name>
        <dbReference type="ChEBI" id="CHEBI:29103"/>
    </cofactor>
    <text evidence="16">A monovalent cation. Ammonium or potassium.</text>
</comment>
<dbReference type="HAMAP" id="MF_01274">
    <property type="entry name" value="Pantothen_kinase_3"/>
    <property type="match status" value="1"/>
</dbReference>
<dbReference type="GO" id="GO:0015937">
    <property type="term" value="P:coenzyme A biosynthetic process"/>
    <property type="evidence" value="ECO:0007669"/>
    <property type="project" value="UniProtKB-UniRule"/>
</dbReference>
<sequence>MLLAINIENKSVQIGLFKDSLLLHKFKIKTDSSETVDEIRLKIKQLIEPYSLNQVTNSIISSVVPDMTKNYREIFPEAMVVGAGIKTGLNIKCENPKDVGSDRIVRAAYTIGEKALILNIDEVITVDFLNGNNFMGGMIIPGMNMALNSLKEMAKLSKVELIKIDTMLGNSTTKAIQTGIYHHYLSTVEYVIKNMSKEHSDLKIVATGEQSRLILENLNYEVEIIEDLALYGLEKISVLNQKLNTI</sequence>
<evidence type="ECO:0000256" key="11">
    <source>
        <dbReference type="ARBA" id="ARBA00022840"/>
    </source>
</evidence>
<organism evidence="17 18">
    <name type="scientific">Peptoniphilus asaccharolyticus DSM 20463</name>
    <dbReference type="NCBI Taxonomy" id="573058"/>
    <lineage>
        <taxon>Bacteria</taxon>
        <taxon>Bacillati</taxon>
        <taxon>Bacillota</taxon>
        <taxon>Tissierellia</taxon>
        <taxon>Tissierellales</taxon>
        <taxon>Peptoniphilaceae</taxon>
        <taxon>Peptoniphilus</taxon>
    </lineage>
</organism>
<dbReference type="PANTHER" id="PTHR34265:SF1">
    <property type="entry name" value="TYPE III PANTOTHENATE KINASE"/>
    <property type="match status" value="1"/>
</dbReference>
<dbReference type="UniPathway" id="UPA00241">
    <property type="reaction ID" value="UER00352"/>
</dbReference>
<evidence type="ECO:0000256" key="7">
    <source>
        <dbReference type="ARBA" id="ARBA00022490"/>
    </source>
</evidence>
<evidence type="ECO:0000256" key="4">
    <source>
        <dbReference type="ARBA" id="ARBA00005225"/>
    </source>
</evidence>
<dbReference type="GO" id="GO:0005737">
    <property type="term" value="C:cytoplasm"/>
    <property type="evidence" value="ECO:0007669"/>
    <property type="project" value="UniProtKB-SubCell"/>
</dbReference>
<comment type="pathway">
    <text evidence="4 16">Cofactor biosynthesis; coenzyme A biosynthesis; CoA from (R)-pantothenate: step 1/5.</text>
</comment>
<dbReference type="STRING" id="573058.SAMN00017477_1277"/>
<evidence type="ECO:0000256" key="10">
    <source>
        <dbReference type="ARBA" id="ARBA00022777"/>
    </source>
</evidence>
<feature type="active site" description="Proton acceptor" evidence="16">
    <location>
        <position position="102"/>
    </location>
</feature>
<evidence type="ECO:0000256" key="8">
    <source>
        <dbReference type="ARBA" id="ARBA00022679"/>
    </source>
</evidence>
<evidence type="ECO:0000256" key="2">
    <source>
        <dbReference type="ARBA" id="ARBA00001958"/>
    </source>
</evidence>
<dbReference type="EMBL" id="FWWR01000009">
    <property type="protein sequence ID" value="SMB87866.1"/>
    <property type="molecule type" value="Genomic_DNA"/>
</dbReference>
<evidence type="ECO:0000256" key="9">
    <source>
        <dbReference type="ARBA" id="ARBA00022741"/>
    </source>
</evidence>
<keyword evidence="9 16" id="KW-0547">Nucleotide-binding</keyword>
<evidence type="ECO:0000256" key="1">
    <source>
        <dbReference type="ARBA" id="ARBA00001206"/>
    </source>
</evidence>
<accession>A0A1W1V3K7</accession>
<dbReference type="GO" id="GO:0005524">
    <property type="term" value="F:ATP binding"/>
    <property type="evidence" value="ECO:0007669"/>
    <property type="project" value="UniProtKB-UniRule"/>
</dbReference>
<dbReference type="InterPro" id="IPR004619">
    <property type="entry name" value="Type_III_PanK"/>
</dbReference>
<keyword evidence="11 16" id="KW-0067">ATP-binding</keyword>
<feature type="binding site" evidence="16">
    <location>
        <begin position="6"/>
        <end position="13"/>
    </location>
    <ligand>
        <name>ATP</name>
        <dbReference type="ChEBI" id="CHEBI:30616"/>
    </ligand>
</feature>
<name>A0A1W1V3K7_PEPAS</name>
<evidence type="ECO:0000256" key="14">
    <source>
        <dbReference type="ARBA" id="ARBA00038036"/>
    </source>
</evidence>
<comment type="caution">
    <text evidence="16">Lacks conserved residue(s) required for the propagation of feature annotation.</text>
</comment>
<evidence type="ECO:0000313" key="18">
    <source>
        <dbReference type="Proteomes" id="UP000192368"/>
    </source>
</evidence>
<comment type="catalytic activity">
    <reaction evidence="1 16">
        <text>(R)-pantothenate + ATP = (R)-4'-phosphopantothenate + ADP + H(+)</text>
        <dbReference type="Rhea" id="RHEA:16373"/>
        <dbReference type="ChEBI" id="CHEBI:10986"/>
        <dbReference type="ChEBI" id="CHEBI:15378"/>
        <dbReference type="ChEBI" id="CHEBI:29032"/>
        <dbReference type="ChEBI" id="CHEBI:30616"/>
        <dbReference type="ChEBI" id="CHEBI:456216"/>
        <dbReference type="EC" id="2.7.1.33"/>
    </reaction>
</comment>
<evidence type="ECO:0000256" key="15">
    <source>
        <dbReference type="ARBA" id="ARBA00040883"/>
    </source>
</evidence>
<feature type="binding site" evidence="16">
    <location>
        <begin position="100"/>
        <end position="103"/>
    </location>
    <ligand>
        <name>substrate</name>
    </ligand>
</feature>
<keyword evidence="18" id="KW-1185">Reference proteome</keyword>
<keyword evidence="10 16" id="KW-0418">Kinase</keyword>
<keyword evidence="8 16" id="KW-0808">Transferase</keyword>
<dbReference type="GO" id="GO:0004594">
    <property type="term" value="F:pantothenate kinase activity"/>
    <property type="evidence" value="ECO:0007669"/>
    <property type="project" value="UniProtKB-UniRule"/>
</dbReference>
<dbReference type="SUPFAM" id="SSF53067">
    <property type="entry name" value="Actin-like ATPase domain"/>
    <property type="match status" value="2"/>
</dbReference>
<evidence type="ECO:0000313" key="17">
    <source>
        <dbReference type="EMBL" id="SMB87866.1"/>
    </source>
</evidence>
<keyword evidence="13 16" id="KW-0173">Coenzyme A biosynthesis</keyword>
<dbReference type="Proteomes" id="UP000192368">
    <property type="component" value="Unassembled WGS sequence"/>
</dbReference>
<comment type="function">
    <text evidence="16">Catalyzes the phosphorylation of pantothenate (Pan), the first step in CoA biosynthesis.</text>
</comment>
<evidence type="ECO:0000256" key="16">
    <source>
        <dbReference type="HAMAP-Rule" id="MF_01274"/>
    </source>
</evidence>
<feature type="binding site" evidence="16">
    <location>
        <position position="172"/>
    </location>
    <ligand>
        <name>substrate</name>
    </ligand>
</feature>
<comment type="similarity">
    <text evidence="14 16">Belongs to the type III pantothenate kinase family.</text>
</comment>
<proteinExistence type="inferred from homology"/>